<dbReference type="Proteomes" id="UP000184440">
    <property type="component" value="Unassembled WGS sequence"/>
</dbReference>
<comment type="subcellular location">
    <subcellularLocation>
        <location evidence="1">Cell envelope</location>
    </subcellularLocation>
</comment>
<keyword evidence="6" id="KW-0812">Transmembrane</keyword>
<dbReference type="EMBL" id="FRCS01000009">
    <property type="protein sequence ID" value="SHN43051.1"/>
    <property type="molecule type" value="Genomic_DNA"/>
</dbReference>
<dbReference type="PANTHER" id="PTHR34820">
    <property type="entry name" value="INNER MEMBRANE PROTEIN YEBZ"/>
    <property type="match status" value="1"/>
</dbReference>
<dbReference type="GO" id="GO:0042597">
    <property type="term" value="C:periplasmic space"/>
    <property type="evidence" value="ECO:0007669"/>
    <property type="project" value="InterPro"/>
</dbReference>
<sequence>MLALTPQPARAHSGLTSSSPAADSTVTTAPTELTLTFAEVVRGSLSTVVVTGPDGARYQSGSLRAVDRTLTQPVKPLISGRYTVAWRIVSADGHPLQGVYTFTADLPSPSPSPVAPTTPSAADTPSAVDTPSPAAVSAAQEDEGGNGLLLAAAAAGLLVVIVGGVALVWRRRSA</sequence>
<dbReference type="GO" id="GO:0005507">
    <property type="term" value="F:copper ion binding"/>
    <property type="evidence" value="ECO:0007669"/>
    <property type="project" value="InterPro"/>
</dbReference>
<dbReference type="InterPro" id="IPR014756">
    <property type="entry name" value="Ig_E-set"/>
</dbReference>
<dbReference type="GO" id="GO:0046688">
    <property type="term" value="P:response to copper ion"/>
    <property type="evidence" value="ECO:0007669"/>
    <property type="project" value="InterPro"/>
</dbReference>
<protein>
    <recommendedName>
        <fullName evidence="7">CopC domain-containing protein</fullName>
    </recommendedName>
</protein>
<dbReference type="PANTHER" id="PTHR34820:SF4">
    <property type="entry name" value="INNER MEMBRANE PROTEIN YEBZ"/>
    <property type="match status" value="1"/>
</dbReference>
<proteinExistence type="predicted"/>
<feature type="domain" description="CopC" evidence="7">
    <location>
        <begin position="12"/>
        <end position="103"/>
    </location>
</feature>
<evidence type="ECO:0000256" key="6">
    <source>
        <dbReference type="SAM" id="Phobius"/>
    </source>
</evidence>
<dbReference type="STRING" id="134849.SAMN05443668_1097"/>
<gene>
    <name evidence="8" type="ORF">SAMN05443668_1097</name>
</gene>
<evidence type="ECO:0000313" key="9">
    <source>
        <dbReference type="Proteomes" id="UP000184440"/>
    </source>
</evidence>
<dbReference type="Pfam" id="PF04234">
    <property type="entry name" value="CopC"/>
    <property type="match status" value="1"/>
</dbReference>
<evidence type="ECO:0000256" key="2">
    <source>
        <dbReference type="ARBA" id="ARBA00022723"/>
    </source>
</evidence>
<dbReference type="InterPro" id="IPR007348">
    <property type="entry name" value="CopC_dom"/>
</dbReference>
<dbReference type="SUPFAM" id="SSF81296">
    <property type="entry name" value="E set domains"/>
    <property type="match status" value="1"/>
</dbReference>
<evidence type="ECO:0000256" key="1">
    <source>
        <dbReference type="ARBA" id="ARBA00004196"/>
    </source>
</evidence>
<dbReference type="InterPro" id="IPR032694">
    <property type="entry name" value="CopC/D"/>
</dbReference>
<dbReference type="Gene3D" id="2.60.40.1220">
    <property type="match status" value="1"/>
</dbReference>
<dbReference type="InterPro" id="IPR014755">
    <property type="entry name" value="Cu-Rt/internalin_Ig-like"/>
</dbReference>
<dbReference type="GO" id="GO:0005886">
    <property type="term" value="C:plasma membrane"/>
    <property type="evidence" value="ECO:0007669"/>
    <property type="project" value="TreeGrafter"/>
</dbReference>
<accession>A0A1M7RA66</accession>
<evidence type="ECO:0000313" key="8">
    <source>
        <dbReference type="EMBL" id="SHN43051.1"/>
    </source>
</evidence>
<feature type="region of interest" description="Disordered" evidence="5">
    <location>
        <begin position="106"/>
        <end position="139"/>
    </location>
</feature>
<keyword evidence="2" id="KW-0479">Metal-binding</keyword>
<feature type="compositionally biased region" description="Polar residues" evidence="5">
    <location>
        <begin position="14"/>
        <end position="24"/>
    </location>
</feature>
<feature type="region of interest" description="Disordered" evidence="5">
    <location>
        <begin position="1"/>
        <end position="27"/>
    </location>
</feature>
<feature type="compositionally biased region" description="Low complexity" evidence="5">
    <location>
        <begin position="117"/>
        <end position="128"/>
    </location>
</feature>
<keyword evidence="9" id="KW-1185">Reference proteome</keyword>
<keyword evidence="6" id="KW-1133">Transmembrane helix</keyword>
<evidence type="ECO:0000256" key="3">
    <source>
        <dbReference type="ARBA" id="ARBA00022729"/>
    </source>
</evidence>
<dbReference type="GO" id="GO:0030313">
    <property type="term" value="C:cell envelope"/>
    <property type="evidence" value="ECO:0007669"/>
    <property type="project" value="UniProtKB-SubCell"/>
</dbReference>
<evidence type="ECO:0000256" key="5">
    <source>
        <dbReference type="SAM" id="MobiDB-lite"/>
    </source>
</evidence>
<dbReference type="GO" id="GO:0006825">
    <property type="term" value="P:copper ion transport"/>
    <property type="evidence" value="ECO:0007669"/>
    <property type="project" value="InterPro"/>
</dbReference>
<evidence type="ECO:0000259" key="7">
    <source>
        <dbReference type="Pfam" id="PF04234"/>
    </source>
</evidence>
<dbReference type="AlphaFoldDB" id="A0A1M7RA66"/>
<organism evidence="8 9">
    <name type="scientific">Cryptosporangium aurantiacum</name>
    <dbReference type="NCBI Taxonomy" id="134849"/>
    <lineage>
        <taxon>Bacteria</taxon>
        <taxon>Bacillati</taxon>
        <taxon>Actinomycetota</taxon>
        <taxon>Actinomycetes</taxon>
        <taxon>Cryptosporangiales</taxon>
        <taxon>Cryptosporangiaceae</taxon>
        <taxon>Cryptosporangium</taxon>
    </lineage>
</organism>
<keyword evidence="3" id="KW-0732">Signal</keyword>
<keyword evidence="6" id="KW-0472">Membrane</keyword>
<feature type="transmembrane region" description="Helical" evidence="6">
    <location>
        <begin position="147"/>
        <end position="169"/>
    </location>
</feature>
<name>A0A1M7RA66_9ACTN</name>
<keyword evidence="4" id="KW-0186">Copper</keyword>
<reference evidence="8 9" key="1">
    <citation type="submission" date="2016-11" db="EMBL/GenBank/DDBJ databases">
        <authorList>
            <person name="Jaros S."/>
            <person name="Januszkiewicz K."/>
            <person name="Wedrychowicz H."/>
        </authorList>
    </citation>
    <scope>NUCLEOTIDE SEQUENCE [LARGE SCALE GENOMIC DNA]</scope>
    <source>
        <strain evidence="8 9">DSM 46144</strain>
    </source>
</reference>
<evidence type="ECO:0000256" key="4">
    <source>
        <dbReference type="ARBA" id="ARBA00023008"/>
    </source>
</evidence>